<comment type="caution">
    <text evidence="1">The sequence shown here is derived from an EMBL/GenBank/DDBJ whole genome shotgun (WGS) entry which is preliminary data.</text>
</comment>
<dbReference type="AlphaFoldDB" id="A0A937FVQ6"/>
<evidence type="ECO:0000313" key="1">
    <source>
        <dbReference type="EMBL" id="MBL6445230.1"/>
    </source>
</evidence>
<evidence type="ECO:0000313" key="2">
    <source>
        <dbReference type="Proteomes" id="UP000614216"/>
    </source>
</evidence>
<name>A0A937FVQ6_9BACT</name>
<dbReference type="Proteomes" id="UP000614216">
    <property type="component" value="Unassembled WGS sequence"/>
</dbReference>
<proteinExistence type="predicted"/>
<organism evidence="1 2">
    <name type="scientific">Fulvivirga marina</name>
    <dbReference type="NCBI Taxonomy" id="2494733"/>
    <lineage>
        <taxon>Bacteria</taxon>
        <taxon>Pseudomonadati</taxon>
        <taxon>Bacteroidota</taxon>
        <taxon>Cytophagia</taxon>
        <taxon>Cytophagales</taxon>
        <taxon>Fulvivirgaceae</taxon>
        <taxon>Fulvivirga</taxon>
    </lineage>
</organism>
<sequence length="207" mass="24145">MRNQKLNYWIRLSLVTFYLAFPGRITYAQHIEPHEVYDITPTDSTLSEKFVEALCKAARTRSGEGRPGLPSDLEALIVLAAGTGFSDHDQPQKSLSWHQKFGRYCHCKSTDEFPAGSFLRQAVNANFREFANIVGPNNRLSLDLLQTDADSLNIFEYINKQRIDIEASHNNKRFEFQQDEKWKNIMFFYFLFSEYRVILMRQMEEGQ</sequence>
<keyword evidence="2" id="KW-1185">Reference proteome</keyword>
<dbReference type="RefSeq" id="WP_202854769.1">
    <property type="nucleotide sequence ID" value="NZ_JAEUGD010000004.1"/>
</dbReference>
<accession>A0A937FVQ6</accession>
<gene>
    <name evidence="1" type="ORF">JMN32_02850</name>
</gene>
<reference evidence="1" key="1">
    <citation type="submission" date="2021-01" db="EMBL/GenBank/DDBJ databases">
        <title>Fulvivirga kasyanovii gen. nov., sp nov., a novel member of the phylum Bacteroidetes isolated from seawater in a mussel farm.</title>
        <authorList>
            <person name="Zhao L.-H."/>
            <person name="Wang Z.-J."/>
        </authorList>
    </citation>
    <scope>NUCLEOTIDE SEQUENCE</scope>
    <source>
        <strain evidence="1">29W222</strain>
    </source>
</reference>
<protein>
    <submittedName>
        <fullName evidence="1">Uncharacterized protein</fullName>
    </submittedName>
</protein>
<dbReference type="EMBL" id="JAEUGD010000004">
    <property type="protein sequence ID" value="MBL6445230.1"/>
    <property type="molecule type" value="Genomic_DNA"/>
</dbReference>